<reference evidence="3 4" key="1">
    <citation type="submission" date="2018-03" db="EMBL/GenBank/DDBJ databases">
        <title>Genomic Encyclopedia of Type Strains, Phase III (KMG-III): the genomes of soil and plant-associated and newly described type strains.</title>
        <authorList>
            <person name="Whitman W."/>
        </authorList>
    </citation>
    <scope>NUCLEOTIDE SEQUENCE [LARGE SCALE GENOMIC DNA]</scope>
    <source>
        <strain evidence="3 4">CGMCC 4.7067</strain>
    </source>
</reference>
<reference evidence="2 5" key="2">
    <citation type="submission" date="2020-05" db="EMBL/GenBank/DDBJ databases">
        <title>DNA-SIP metagenomic assembled genomes.</title>
        <authorList>
            <person name="Yu J."/>
        </authorList>
    </citation>
    <scope>NUCLEOTIDE SEQUENCE [LARGE SCALE GENOMIC DNA]</scope>
    <source>
        <strain evidence="2">Bin5.27</strain>
    </source>
</reference>
<keyword evidence="1" id="KW-1133">Transmembrane helix</keyword>
<evidence type="ECO:0000313" key="5">
    <source>
        <dbReference type="Proteomes" id="UP000574690"/>
    </source>
</evidence>
<proteinExistence type="predicted"/>
<protein>
    <submittedName>
        <fullName evidence="3">Uncharacterized protein</fullName>
    </submittedName>
</protein>
<accession>A0A2T0USQ3</accession>
<gene>
    <name evidence="3" type="ORF">B0I28_102549</name>
    <name evidence="2" type="ORF">HOQ43_03190</name>
</gene>
<dbReference type="EMBL" id="JABFXE010000137">
    <property type="protein sequence ID" value="NUQ87454.1"/>
    <property type="molecule type" value="Genomic_DNA"/>
</dbReference>
<keyword evidence="1" id="KW-0472">Membrane</keyword>
<dbReference type="EMBL" id="PVTJ01000002">
    <property type="protein sequence ID" value="PRY60934.1"/>
    <property type="molecule type" value="Genomic_DNA"/>
</dbReference>
<organism evidence="3 4">
    <name type="scientific">Glycomyces artemisiae</name>
    <dbReference type="NCBI Taxonomy" id="1076443"/>
    <lineage>
        <taxon>Bacteria</taxon>
        <taxon>Bacillati</taxon>
        <taxon>Actinomycetota</taxon>
        <taxon>Actinomycetes</taxon>
        <taxon>Glycomycetales</taxon>
        <taxon>Glycomycetaceae</taxon>
        <taxon>Glycomyces</taxon>
    </lineage>
</organism>
<keyword evidence="1" id="KW-0812">Transmembrane</keyword>
<keyword evidence="4" id="KW-1185">Reference proteome</keyword>
<evidence type="ECO:0000313" key="2">
    <source>
        <dbReference type="EMBL" id="NUQ87454.1"/>
    </source>
</evidence>
<comment type="caution">
    <text evidence="3">The sequence shown here is derived from an EMBL/GenBank/DDBJ whole genome shotgun (WGS) entry which is preliminary data.</text>
</comment>
<evidence type="ECO:0000313" key="4">
    <source>
        <dbReference type="Proteomes" id="UP000238176"/>
    </source>
</evidence>
<evidence type="ECO:0000313" key="3">
    <source>
        <dbReference type="EMBL" id="PRY60934.1"/>
    </source>
</evidence>
<dbReference type="Proteomes" id="UP000574690">
    <property type="component" value="Unassembled WGS sequence"/>
</dbReference>
<name>A0A2T0USQ3_9ACTN</name>
<evidence type="ECO:0000256" key="1">
    <source>
        <dbReference type="SAM" id="Phobius"/>
    </source>
</evidence>
<dbReference type="AlphaFoldDB" id="A0A2T0USQ3"/>
<dbReference type="Proteomes" id="UP000238176">
    <property type="component" value="Unassembled WGS sequence"/>
</dbReference>
<dbReference type="RefSeq" id="WP_106363099.1">
    <property type="nucleotide sequence ID" value="NZ_PVTJ01000002.1"/>
</dbReference>
<dbReference type="OrthoDB" id="5193046at2"/>
<sequence>MSAQRDLPAEAGAEADAIRMADLTANEGADIGELHGKEMLDPDDWEPRRGVNPVVVALVAAGVAAVAVVGLKIAYDRRKSASVYRRALDQLEDARDALISAASELPERGREVLHKVARH</sequence>
<feature type="transmembrane region" description="Helical" evidence="1">
    <location>
        <begin position="54"/>
        <end position="75"/>
    </location>
</feature>